<dbReference type="CDD" id="cd00751">
    <property type="entry name" value="thiolase"/>
    <property type="match status" value="1"/>
</dbReference>
<dbReference type="InterPro" id="IPR020613">
    <property type="entry name" value="Thiolase_CS"/>
</dbReference>
<reference evidence="9 10" key="1">
    <citation type="journal article" date="2024" name="Microbiology">
        <title>Methylomarinum rosea sp. nov., a novel halophilic methanotrophic bacterium from the hypersaline Lake Elton.</title>
        <authorList>
            <person name="Suleimanov R.Z."/>
            <person name="Oshkin I.Y."/>
            <person name="Danilova O.V."/>
            <person name="Suzina N.E."/>
            <person name="Dedysh S.N."/>
        </authorList>
    </citation>
    <scope>NUCLEOTIDE SEQUENCE [LARGE SCALE GENOMIC DNA]</scope>
    <source>
        <strain evidence="9 10">Ch1-1</strain>
    </source>
</reference>
<proteinExistence type="inferred from homology"/>
<dbReference type="GO" id="GO:0003988">
    <property type="term" value="F:acetyl-CoA C-acyltransferase activity"/>
    <property type="evidence" value="ECO:0007669"/>
    <property type="project" value="TreeGrafter"/>
</dbReference>
<dbReference type="PROSITE" id="PS00098">
    <property type="entry name" value="THIOLASE_1"/>
    <property type="match status" value="1"/>
</dbReference>
<organism evidence="9 10">
    <name type="scientific">Methylomarinum roseum</name>
    <dbReference type="NCBI Taxonomy" id="3067653"/>
    <lineage>
        <taxon>Bacteria</taxon>
        <taxon>Pseudomonadati</taxon>
        <taxon>Pseudomonadota</taxon>
        <taxon>Gammaproteobacteria</taxon>
        <taxon>Methylococcales</taxon>
        <taxon>Methylococcaceae</taxon>
        <taxon>Methylomarinum</taxon>
    </lineage>
</organism>
<feature type="active site" description="Proton acceptor" evidence="5">
    <location>
        <position position="365"/>
    </location>
</feature>
<dbReference type="KEGG" id="mech:Q9L42_013765"/>
<evidence type="ECO:0000256" key="3">
    <source>
        <dbReference type="ARBA" id="ARBA00022679"/>
    </source>
</evidence>
<evidence type="ECO:0000259" key="7">
    <source>
        <dbReference type="Pfam" id="PF00108"/>
    </source>
</evidence>
<dbReference type="PROSITE" id="PS00737">
    <property type="entry name" value="THIOLASE_2"/>
    <property type="match status" value="1"/>
</dbReference>
<evidence type="ECO:0000259" key="8">
    <source>
        <dbReference type="Pfam" id="PF02803"/>
    </source>
</evidence>
<dbReference type="InterPro" id="IPR002155">
    <property type="entry name" value="Thiolase"/>
</dbReference>
<dbReference type="EMBL" id="CP157743">
    <property type="protein sequence ID" value="XBS19425.1"/>
    <property type="molecule type" value="Genomic_DNA"/>
</dbReference>
<gene>
    <name evidence="9" type="ORF">Q9L42_013765</name>
</gene>
<dbReference type="EC" id="2.3.1.-" evidence="9"/>
<comment type="pathway">
    <text evidence="1">Lipid metabolism.</text>
</comment>
<dbReference type="PANTHER" id="PTHR43853:SF21">
    <property type="entry name" value="STEROID 3-KETOACYL-COA THIOLASE"/>
    <property type="match status" value="1"/>
</dbReference>
<evidence type="ECO:0000256" key="5">
    <source>
        <dbReference type="PIRSR" id="PIRSR000429-1"/>
    </source>
</evidence>
<feature type="active site" description="Proton acceptor" evidence="5">
    <location>
        <position position="335"/>
    </location>
</feature>
<dbReference type="Pfam" id="PF02803">
    <property type="entry name" value="Thiolase_C"/>
    <property type="match status" value="1"/>
</dbReference>
<dbReference type="Proteomes" id="UP001225378">
    <property type="component" value="Chromosome"/>
</dbReference>
<dbReference type="SUPFAM" id="SSF53901">
    <property type="entry name" value="Thiolase-like"/>
    <property type="match status" value="2"/>
</dbReference>
<dbReference type="GO" id="GO:0010124">
    <property type="term" value="P:phenylacetate catabolic process"/>
    <property type="evidence" value="ECO:0007669"/>
    <property type="project" value="TreeGrafter"/>
</dbReference>
<dbReference type="RefSeq" id="WP_305907830.1">
    <property type="nucleotide sequence ID" value="NZ_CP157743.1"/>
</dbReference>
<dbReference type="Gene3D" id="3.40.47.10">
    <property type="match status" value="1"/>
</dbReference>
<dbReference type="InterPro" id="IPR020615">
    <property type="entry name" value="Thiolase_acyl_enz_int_AS"/>
</dbReference>
<dbReference type="InterPro" id="IPR020617">
    <property type="entry name" value="Thiolase_C"/>
</dbReference>
<dbReference type="FunFam" id="3.40.47.10:FF:000010">
    <property type="entry name" value="Acetyl-CoA acetyltransferase (Thiolase)"/>
    <property type="match status" value="1"/>
</dbReference>
<keyword evidence="4 6" id="KW-0012">Acyltransferase</keyword>
<comment type="similarity">
    <text evidence="2 6">Belongs to the thiolase-like superfamily. Thiolase family.</text>
</comment>
<dbReference type="InterPro" id="IPR020616">
    <property type="entry name" value="Thiolase_N"/>
</dbReference>
<evidence type="ECO:0000313" key="9">
    <source>
        <dbReference type="EMBL" id="XBS19425.1"/>
    </source>
</evidence>
<keyword evidence="10" id="KW-1185">Reference proteome</keyword>
<evidence type="ECO:0000256" key="4">
    <source>
        <dbReference type="ARBA" id="ARBA00023315"/>
    </source>
</evidence>
<dbReference type="AlphaFoldDB" id="A0AAU7NR08"/>
<evidence type="ECO:0000256" key="1">
    <source>
        <dbReference type="ARBA" id="ARBA00005189"/>
    </source>
</evidence>
<keyword evidence="3 6" id="KW-0808">Transferase</keyword>
<protein>
    <submittedName>
        <fullName evidence="9">Thiolase family protein</fullName>
        <ecNumber evidence="9">2.3.1.-</ecNumber>
    </submittedName>
</protein>
<accession>A0AAU7NR08</accession>
<feature type="domain" description="Thiolase N-terminal" evidence="7">
    <location>
        <begin position="5"/>
        <end position="248"/>
    </location>
</feature>
<dbReference type="InterPro" id="IPR016039">
    <property type="entry name" value="Thiolase-like"/>
</dbReference>
<dbReference type="PANTHER" id="PTHR43853">
    <property type="entry name" value="3-KETOACYL-COA THIOLASE, PEROXISOMAL"/>
    <property type="match status" value="1"/>
</dbReference>
<feature type="domain" description="Thiolase C-terminal" evidence="8">
    <location>
        <begin position="258"/>
        <end position="377"/>
    </location>
</feature>
<feature type="active site" description="Acyl-thioester intermediate" evidence="5">
    <location>
        <position position="90"/>
    </location>
</feature>
<dbReference type="InterPro" id="IPR050215">
    <property type="entry name" value="Thiolase-like_sf_Thiolase"/>
</dbReference>
<name>A0AAU7NR08_9GAMM</name>
<dbReference type="Pfam" id="PF00108">
    <property type="entry name" value="Thiolase_N"/>
    <property type="match status" value="1"/>
</dbReference>
<evidence type="ECO:0000313" key="10">
    <source>
        <dbReference type="Proteomes" id="UP001225378"/>
    </source>
</evidence>
<sequence>MNNAIIAGYARSPFTPAHKGALAAVRPDELAAQLVKSLVRESGIDLNDIEDLILGCAFPEGEQGLNLARLVVHLAELPIGIAGVTVNRFCGSSMQAIHMAAGAIQMNAGDVFICAGVESMSRVPMGGFNTLPHPGLYRDYPQAYIGMGETAENLALKYAIARADQEAFALTSQQKAHAAEQQRLFIDEIIPIVTASGEGIERDGCLRPETTPEAMTELSPAFSENGSVTAATSSPLTDGAAAVLVCSEAYADAHNLPKLARIKAVAVSACQPEIMGIGPVVASHKALRRAGLRLDDIDIVELNEAFAAQVLAVLKELPVAADKLNLDGGAIALGHPLGATGARITGKAAALLQRERKRYALATQCIGGGQGIATILETCHEH</sequence>
<evidence type="ECO:0000256" key="6">
    <source>
        <dbReference type="RuleBase" id="RU003557"/>
    </source>
</evidence>
<dbReference type="GO" id="GO:0005737">
    <property type="term" value="C:cytoplasm"/>
    <property type="evidence" value="ECO:0007669"/>
    <property type="project" value="UniProtKB-ARBA"/>
</dbReference>
<dbReference type="GO" id="GO:0006635">
    <property type="term" value="P:fatty acid beta-oxidation"/>
    <property type="evidence" value="ECO:0007669"/>
    <property type="project" value="TreeGrafter"/>
</dbReference>
<dbReference type="PIRSF" id="PIRSF000429">
    <property type="entry name" value="Ac-CoA_Ac_transf"/>
    <property type="match status" value="1"/>
</dbReference>
<evidence type="ECO:0000256" key="2">
    <source>
        <dbReference type="ARBA" id="ARBA00010982"/>
    </source>
</evidence>
<dbReference type="NCBIfam" id="TIGR01930">
    <property type="entry name" value="AcCoA-C-Actrans"/>
    <property type="match status" value="1"/>
</dbReference>